<evidence type="ECO:0000256" key="4">
    <source>
        <dbReference type="ARBA" id="ARBA00022842"/>
    </source>
</evidence>
<dbReference type="InterPro" id="IPR039074">
    <property type="entry name" value="GGGP/HepGP_synthase_I"/>
</dbReference>
<dbReference type="AlphaFoldDB" id="A0A919Y255"/>
<evidence type="ECO:0000256" key="7">
    <source>
        <dbReference type="ARBA" id="ARBA00023264"/>
    </source>
</evidence>
<dbReference type="GO" id="GO:0046474">
    <property type="term" value="P:glycerophospholipid biosynthetic process"/>
    <property type="evidence" value="ECO:0007669"/>
    <property type="project" value="UniProtKB-UniRule"/>
</dbReference>
<comment type="subunit">
    <text evidence="9">Homodimer.</text>
</comment>
<keyword evidence="6 9" id="KW-0594">Phospholipid biosynthesis</keyword>
<organism evidence="10 11">
    <name type="scientific">Paenibacillus apis</name>
    <dbReference type="NCBI Taxonomy" id="1792174"/>
    <lineage>
        <taxon>Bacteria</taxon>
        <taxon>Bacillati</taxon>
        <taxon>Bacillota</taxon>
        <taxon>Bacilli</taxon>
        <taxon>Bacillales</taxon>
        <taxon>Paenibacillaceae</taxon>
        <taxon>Paenibacillus</taxon>
    </lineage>
</organism>
<feature type="binding site" evidence="9">
    <location>
        <begin position="211"/>
        <end position="212"/>
    </location>
    <ligand>
        <name>sn-glycerol 1-phosphate</name>
        <dbReference type="ChEBI" id="CHEBI:57685"/>
    </ligand>
</feature>
<dbReference type="CDD" id="cd02812">
    <property type="entry name" value="PcrB_like"/>
    <property type="match status" value="1"/>
</dbReference>
<gene>
    <name evidence="9 10" type="primary">pcrB</name>
    <name evidence="10" type="ORF">J41TS4_17060</name>
</gene>
<keyword evidence="5 9" id="KW-0443">Lipid metabolism</keyword>
<dbReference type="EMBL" id="BORS01000005">
    <property type="protein sequence ID" value="GIO41948.1"/>
    <property type="molecule type" value="Genomic_DNA"/>
</dbReference>
<feature type="binding site" evidence="9">
    <location>
        <position position="42"/>
    </location>
    <ligand>
        <name>Mg(2+)</name>
        <dbReference type="ChEBI" id="CHEBI:18420"/>
    </ligand>
</feature>
<dbReference type="NCBIfam" id="NF003199">
    <property type="entry name" value="PRK04169.1-3"/>
    <property type="match status" value="1"/>
</dbReference>
<evidence type="ECO:0000256" key="5">
    <source>
        <dbReference type="ARBA" id="ARBA00023098"/>
    </source>
</evidence>
<keyword evidence="1 9" id="KW-0444">Lipid biosynthesis</keyword>
<dbReference type="Proteomes" id="UP000678895">
    <property type="component" value="Unassembled WGS sequence"/>
</dbReference>
<evidence type="ECO:0000256" key="6">
    <source>
        <dbReference type="ARBA" id="ARBA00023209"/>
    </source>
</evidence>
<dbReference type="InterPro" id="IPR008205">
    <property type="entry name" value="GGGP_HepGP_synthase"/>
</dbReference>
<dbReference type="GO" id="GO:0000287">
    <property type="term" value="F:magnesium ion binding"/>
    <property type="evidence" value="ECO:0007669"/>
    <property type="project" value="UniProtKB-UniRule"/>
</dbReference>
<comment type="similarity">
    <text evidence="9">Belongs to the GGGP/HepGP synthase family. Group I subfamily.</text>
</comment>
<keyword evidence="7 9" id="KW-1208">Phospholipid metabolism</keyword>
<name>A0A919Y255_9BACL</name>
<dbReference type="Pfam" id="PF01884">
    <property type="entry name" value="PcrB"/>
    <property type="match status" value="1"/>
</dbReference>
<keyword evidence="4 9" id="KW-0460">Magnesium</keyword>
<evidence type="ECO:0000256" key="3">
    <source>
        <dbReference type="ARBA" id="ARBA00022723"/>
    </source>
</evidence>
<comment type="caution">
    <text evidence="9">Lacks conserved residue(s) required for the propagation of feature annotation.</text>
</comment>
<dbReference type="Gene3D" id="3.20.20.390">
    <property type="entry name" value="FMN-linked oxidoreductases"/>
    <property type="match status" value="1"/>
</dbReference>
<proteinExistence type="inferred from homology"/>
<evidence type="ECO:0000313" key="11">
    <source>
        <dbReference type="Proteomes" id="UP000678895"/>
    </source>
</evidence>
<comment type="function">
    <text evidence="9">Prenyltransferase that catalyzes in vivo the transfer of the heptaprenyl moiety of heptaprenyl pyrophosphate (HepPP; 35 carbon atoms) to the C3 hydroxyl of sn-glycerol-1-phosphate (G1P), producing heptaprenylglyceryl phosphate (HepGP). This reaction is an ether-bond-formation step in the biosynthesis of archaea-type G1P-based membrane lipids found in Bacillales.</text>
</comment>
<accession>A0A919Y255</accession>
<sequence>MPLPMENSWRHVFKLDPDRTIGEQELEAVCTSGSDAIIIGGSSGVTYENTEALLERIRRFKIDCALEVSELDAIVPGFDLYLIPMVLNTQRPEWLIGHHARAIEKYGPFIPWDRLLPEGYIVLNPEATVARITEADTSLDAAAAAGYAGAADKLMQLPIIYVEYSGRFGDMELVGEVRRQLAQARLFYGGGITNAETARQATTVSDTVVVGNVIYSDLAGALATVEAVKGARSSSVGTNTNG</sequence>
<dbReference type="SUPFAM" id="SSF51395">
    <property type="entry name" value="FMN-linked oxidoreductases"/>
    <property type="match status" value="1"/>
</dbReference>
<evidence type="ECO:0000256" key="8">
    <source>
        <dbReference type="ARBA" id="ARBA00048318"/>
    </source>
</evidence>
<evidence type="ECO:0000313" key="10">
    <source>
        <dbReference type="EMBL" id="GIO41948.1"/>
    </source>
</evidence>
<keyword evidence="3 9" id="KW-0479">Metal-binding</keyword>
<keyword evidence="2 9" id="KW-0808">Transferase</keyword>
<keyword evidence="11" id="KW-1185">Reference proteome</keyword>
<reference evidence="10" key="1">
    <citation type="submission" date="2021-03" db="EMBL/GenBank/DDBJ databases">
        <title>Antimicrobial resistance genes in bacteria isolated from Japanese honey, and their potential for conferring macrolide and lincosamide resistance in the American foulbrood pathogen Paenibacillus larvae.</title>
        <authorList>
            <person name="Okamoto M."/>
            <person name="Kumagai M."/>
            <person name="Kanamori H."/>
            <person name="Takamatsu D."/>
        </authorList>
    </citation>
    <scope>NUCLEOTIDE SEQUENCE</scope>
    <source>
        <strain evidence="10">J41TS4</strain>
    </source>
</reference>
<evidence type="ECO:0000256" key="1">
    <source>
        <dbReference type="ARBA" id="ARBA00022516"/>
    </source>
</evidence>
<comment type="caution">
    <text evidence="10">The sequence shown here is derived from an EMBL/GenBank/DDBJ whole genome shotgun (WGS) entry which is preliminary data.</text>
</comment>
<feature type="binding site" evidence="9">
    <location>
        <position position="14"/>
    </location>
    <ligand>
        <name>sn-glycerol 1-phosphate</name>
        <dbReference type="ChEBI" id="CHEBI:57685"/>
    </ligand>
</feature>
<feature type="binding site" evidence="9">
    <location>
        <begin position="161"/>
        <end position="166"/>
    </location>
    <ligand>
        <name>sn-glycerol 1-phosphate</name>
        <dbReference type="ChEBI" id="CHEBI:57685"/>
    </ligand>
</feature>
<dbReference type="PANTHER" id="PTHR40029">
    <property type="match status" value="1"/>
</dbReference>
<comment type="catalytic activity">
    <reaction evidence="8 9">
        <text>sn-glycerol 1-phosphate + all-trans-heptaprenyl diphosphate = 3-heptaprenyl-sn-glycero-1-phosphate + diphosphate</text>
        <dbReference type="Rhea" id="RHEA:33495"/>
        <dbReference type="ChEBI" id="CHEBI:33019"/>
        <dbReference type="ChEBI" id="CHEBI:57685"/>
        <dbReference type="ChEBI" id="CHEBI:58206"/>
        <dbReference type="ChEBI" id="CHEBI:64781"/>
        <dbReference type="EC" id="2.5.1.n9"/>
    </reaction>
</comment>
<dbReference type="PANTHER" id="PTHR40029:SF2">
    <property type="entry name" value="HEPTAPRENYLGLYCERYL PHOSPHATE SYNTHASE"/>
    <property type="match status" value="1"/>
</dbReference>
<comment type="pathway">
    <text evidence="9">Membrane lipid metabolism; glycerophospholipid metabolism.</text>
</comment>
<comment type="cofactor">
    <cofactor evidence="9">
        <name>Mg(2+)</name>
        <dbReference type="ChEBI" id="CHEBI:18420"/>
    </cofactor>
</comment>
<dbReference type="NCBIfam" id="NF003197">
    <property type="entry name" value="PRK04169.1-1"/>
    <property type="match status" value="1"/>
</dbReference>
<evidence type="ECO:0000256" key="2">
    <source>
        <dbReference type="ARBA" id="ARBA00022679"/>
    </source>
</evidence>
<evidence type="ECO:0000256" key="9">
    <source>
        <dbReference type="HAMAP-Rule" id="MF_00112"/>
    </source>
</evidence>
<dbReference type="HAMAP" id="MF_00112">
    <property type="entry name" value="GGGP_HepGP_synthase"/>
    <property type="match status" value="1"/>
</dbReference>
<feature type="binding site" evidence="9">
    <location>
        <position position="191"/>
    </location>
    <ligand>
        <name>sn-glycerol 1-phosphate</name>
        <dbReference type="ChEBI" id="CHEBI:57685"/>
    </ligand>
</feature>
<protein>
    <recommendedName>
        <fullName evidence="9">Heptaprenylglyceryl phosphate synthase</fullName>
        <shortName evidence="9">HepGP synthase</shortName>
        <ecNumber evidence="9">2.5.1.n9</ecNumber>
    </recommendedName>
    <alternativeName>
        <fullName evidence="9">Glycerol-1-phosphate heptaprenyltransferase</fullName>
    </alternativeName>
</protein>
<dbReference type="InterPro" id="IPR038597">
    <property type="entry name" value="GGGP/HepGP_synthase_sf"/>
</dbReference>
<feature type="binding site" evidence="9">
    <location>
        <position position="16"/>
    </location>
    <ligand>
        <name>Mg(2+)</name>
        <dbReference type="ChEBI" id="CHEBI:18420"/>
    </ligand>
</feature>
<dbReference type="EC" id="2.5.1.n9" evidence="9"/>
<dbReference type="GO" id="GO:0120536">
    <property type="term" value="F:heptaprenylglyceryl phosphate synthase activity"/>
    <property type="evidence" value="ECO:0007669"/>
    <property type="project" value="UniProtKB-ARBA"/>
</dbReference>
<dbReference type="NCBIfam" id="TIGR01768">
    <property type="entry name" value="GGGP-family"/>
    <property type="match status" value="1"/>
</dbReference>